<dbReference type="OrthoDB" id="9787654at2"/>
<dbReference type="InterPro" id="IPR052358">
    <property type="entry name" value="Aro_Compnd_Degr_Hydrolases"/>
</dbReference>
<evidence type="ECO:0000313" key="3">
    <source>
        <dbReference type="Proteomes" id="UP000282388"/>
    </source>
</evidence>
<reference evidence="2 3" key="1">
    <citation type="submission" date="2018-09" db="EMBL/GenBank/DDBJ databases">
        <title>The draft genome of Acinetobacter spp. strains.</title>
        <authorList>
            <person name="Qin J."/>
            <person name="Feng Y."/>
            <person name="Zong Z."/>
        </authorList>
    </citation>
    <scope>NUCLEOTIDE SEQUENCE [LARGE SCALE GENOMIC DNA]</scope>
    <source>
        <strain evidence="2 3">WCHAc060012</strain>
    </source>
</reference>
<dbReference type="EMBL" id="RAXV01000031">
    <property type="protein sequence ID" value="RKG29869.1"/>
    <property type="molecule type" value="Genomic_DNA"/>
</dbReference>
<dbReference type="PANTHER" id="PTHR35563:SF2">
    <property type="entry name" value="BARREL METAL-DEPENDENT HYDROLASE, PUTATIVE (AFU_ORTHOLOGUE AFUA_1G16240)-RELATED"/>
    <property type="match status" value="1"/>
</dbReference>
<dbReference type="InterPro" id="IPR032466">
    <property type="entry name" value="Metal_Hydrolase"/>
</dbReference>
<dbReference type="RefSeq" id="WP_120403275.1">
    <property type="nucleotide sequence ID" value="NZ_RAXV01000031.1"/>
</dbReference>
<evidence type="ECO:0000313" key="2">
    <source>
        <dbReference type="EMBL" id="RKG29869.1"/>
    </source>
</evidence>
<dbReference type="Gene3D" id="3.20.20.140">
    <property type="entry name" value="Metal-dependent hydrolases"/>
    <property type="match status" value="1"/>
</dbReference>
<dbReference type="InterPro" id="IPR006680">
    <property type="entry name" value="Amidohydro-rel"/>
</dbReference>
<dbReference type="PANTHER" id="PTHR35563">
    <property type="entry name" value="BARREL METAL-DEPENDENT HYDROLASE, PUTATIVE (AFU_ORTHOLOGUE AFUA_1G16240)-RELATED"/>
    <property type="match status" value="1"/>
</dbReference>
<name>A0A3A8E6S3_9GAMM</name>
<dbReference type="Pfam" id="PF04909">
    <property type="entry name" value="Amidohydro_2"/>
    <property type="match status" value="1"/>
</dbReference>
<dbReference type="SUPFAM" id="SSF51556">
    <property type="entry name" value="Metallo-dependent hydrolases"/>
    <property type="match status" value="1"/>
</dbReference>
<sequence>MIHIDTHAHVFSKHDQCIETARYIPDYDATAEQFLTHLDKHGHTHGVLVQPSFFGTDNQVMLDAISQYPERLKGIAVVDRGISFNELSQLKTKGIIGARINLFGLPVPDFTLPEWTAFFSNLEQVNFQIELHAPPAYLVQVLPVLNNFKLDIVIDHFGRCVPDLGVKDPDYEKFLDLLDVSKHWIKVSGFYRLGAYPENIATAKESYALLKNKGFLGKMVWGSDWPHTQHENLVDYEKTVEAFQQIVPEAEEQELILGQNAAKLFHF</sequence>
<proteinExistence type="predicted"/>
<organism evidence="2 3">
    <name type="scientific">Acinetobacter tianfuensis</name>
    <dbReference type="NCBI Taxonomy" id="2419603"/>
    <lineage>
        <taxon>Bacteria</taxon>
        <taxon>Pseudomonadati</taxon>
        <taxon>Pseudomonadota</taxon>
        <taxon>Gammaproteobacteria</taxon>
        <taxon>Moraxellales</taxon>
        <taxon>Moraxellaceae</taxon>
        <taxon>Acinetobacter</taxon>
    </lineage>
</organism>
<protein>
    <submittedName>
        <fullName evidence="2">Hydrolase</fullName>
    </submittedName>
</protein>
<dbReference type="GO" id="GO:0016787">
    <property type="term" value="F:hydrolase activity"/>
    <property type="evidence" value="ECO:0007669"/>
    <property type="project" value="UniProtKB-KW"/>
</dbReference>
<comment type="caution">
    <text evidence="2">The sequence shown here is derived from an EMBL/GenBank/DDBJ whole genome shotgun (WGS) entry which is preliminary data.</text>
</comment>
<keyword evidence="2" id="KW-0378">Hydrolase</keyword>
<accession>A0A3A8E6S3</accession>
<evidence type="ECO:0000259" key="1">
    <source>
        <dbReference type="Pfam" id="PF04909"/>
    </source>
</evidence>
<dbReference type="AlphaFoldDB" id="A0A3A8E6S3"/>
<keyword evidence="3" id="KW-1185">Reference proteome</keyword>
<dbReference type="Proteomes" id="UP000282388">
    <property type="component" value="Unassembled WGS sequence"/>
</dbReference>
<gene>
    <name evidence="2" type="ORF">D7V32_12985</name>
</gene>
<feature type="domain" description="Amidohydrolase-related" evidence="1">
    <location>
        <begin position="4"/>
        <end position="267"/>
    </location>
</feature>